<evidence type="ECO:0000256" key="4">
    <source>
        <dbReference type="RuleBase" id="RU004203"/>
    </source>
</evidence>
<sequence length="211" mass="24539">MDTLIGIKGKDYILLAADCYEQYSIIRTNFYDHGKILKVDNDKLILLAGPSGDREQFGEYIRKNIHFQRFKNSYPTSIGATANFARQELAYFLRESPYQVDMLIAGFEQDTPKLYWIDYLASSMEVCKAVHGYGGNFVRGLVDKYYTCDITKEQAIELMKKIRDELRFRFLVSQSNFVVKLIDKDGIADIKLFPPQEVKHEIFREKIDTFP</sequence>
<dbReference type="OMA" id="MKRDHDK"/>
<dbReference type="PROSITE" id="PS00854">
    <property type="entry name" value="PROTEASOME_BETA_1"/>
    <property type="match status" value="1"/>
</dbReference>
<proteinExistence type="inferred from homology"/>
<keyword evidence="5" id="KW-0378">Hydrolase</keyword>
<protein>
    <recommendedName>
        <fullName evidence="4">Proteasome subunit beta</fullName>
    </recommendedName>
</protein>
<dbReference type="InterPro" id="IPR035206">
    <property type="entry name" value="Proteasome_beta2"/>
</dbReference>
<evidence type="ECO:0000313" key="5">
    <source>
        <dbReference type="EMBL" id="CCF73248.1"/>
    </source>
</evidence>
<keyword evidence="2 4" id="KW-0647">Proteasome</keyword>
<keyword evidence="6" id="KW-1185">Reference proteome</keyword>
<evidence type="ECO:0000256" key="3">
    <source>
        <dbReference type="ARBA" id="ARBA00023242"/>
    </source>
</evidence>
<organism evidence="5 6">
    <name type="scientific">Babesia microti (strain RI)</name>
    <dbReference type="NCBI Taxonomy" id="1133968"/>
    <lineage>
        <taxon>Eukaryota</taxon>
        <taxon>Sar</taxon>
        <taxon>Alveolata</taxon>
        <taxon>Apicomplexa</taxon>
        <taxon>Aconoidasida</taxon>
        <taxon>Piroplasmida</taxon>
        <taxon>Babesiidae</taxon>
        <taxon>Babesia</taxon>
    </lineage>
</organism>
<comment type="subunit">
    <text evidence="4">Component of the proteasome complex.</text>
</comment>
<evidence type="ECO:0000313" key="6">
    <source>
        <dbReference type="Proteomes" id="UP000002899"/>
    </source>
</evidence>
<reference evidence="5 6" key="1">
    <citation type="journal article" date="2012" name="Nucleic Acids Res.">
        <title>Sequencing of the smallest Apicomplexan genome from the human pathogen Babesia microti.</title>
        <authorList>
            <person name="Cornillot E."/>
            <person name="Hadj-Kaddour K."/>
            <person name="Dassouli A."/>
            <person name="Noel B."/>
            <person name="Ranwez V."/>
            <person name="Vacherie B."/>
            <person name="Augagneur Y."/>
            <person name="Bres V."/>
            <person name="Duclos A."/>
            <person name="Randazzo S."/>
            <person name="Carcy B."/>
            <person name="Debierre-Grockiego F."/>
            <person name="Delbecq S."/>
            <person name="Moubri-Menage K."/>
            <person name="Shams-Eldin H."/>
            <person name="Usmani-Brown S."/>
            <person name="Bringaud F."/>
            <person name="Wincker P."/>
            <person name="Vivares C.P."/>
            <person name="Schwarz R.T."/>
            <person name="Schetters T.P."/>
            <person name="Krause P.J."/>
            <person name="Gorenflot A."/>
            <person name="Berry V."/>
            <person name="Barbe V."/>
            <person name="Ben Mamoun C."/>
        </authorList>
    </citation>
    <scope>NUCLEOTIDE SEQUENCE [LARGE SCALE GENOMIC DNA]</scope>
    <source>
        <strain evidence="5 6">RI</strain>
    </source>
</reference>
<dbReference type="Pfam" id="PF00227">
    <property type="entry name" value="Proteasome"/>
    <property type="match status" value="1"/>
</dbReference>
<comment type="function">
    <text evidence="4">Component of the proteasome, a multicatalytic proteinase complex which is characterized by its ability to cleave peptides with Arg, Phe, Tyr, Leu, and Glu adjacent to the leaving group at neutral or slightly basic pH. The proteasome has an ATP-dependent proteolytic activity.</text>
</comment>
<reference evidence="5 6" key="2">
    <citation type="journal article" date="2013" name="PLoS ONE">
        <title>Whole genome mapping and re-organization of the nuclear and mitochondrial genomes of Babesia microti isolates.</title>
        <authorList>
            <person name="Cornillot E."/>
            <person name="Dassouli A."/>
            <person name="Garg A."/>
            <person name="Pachikara N."/>
            <person name="Randazzo S."/>
            <person name="Depoix D."/>
            <person name="Carcy B."/>
            <person name="Delbecq S."/>
            <person name="Frutos R."/>
            <person name="Silva J.C."/>
            <person name="Sutton R."/>
            <person name="Krause P.J."/>
            <person name="Mamoun C.B."/>
        </authorList>
    </citation>
    <scope>NUCLEOTIDE SEQUENCE [LARGE SCALE GENOMIC DNA]</scope>
    <source>
        <strain evidence="5 6">RI</strain>
    </source>
</reference>
<dbReference type="PANTHER" id="PTHR11599">
    <property type="entry name" value="PROTEASOME SUBUNIT ALPHA/BETA"/>
    <property type="match status" value="1"/>
</dbReference>
<dbReference type="SUPFAM" id="SSF56235">
    <property type="entry name" value="N-terminal nucleophile aminohydrolases (Ntn hydrolases)"/>
    <property type="match status" value="1"/>
</dbReference>
<comment type="subcellular location">
    <subcellularLocation>
        <location evidence="4">Cytoplasm</location>
    </subcellularLocation>
    <subcellularLocation>
        <location evidence="4">Nucleus</location>
    </subcellularLocation>
</comment>
<reference evidence="5 6" key="3">
    <citation type="journal article" date="2016" name="Sci. Rep.">
        <title>Genome-wide diversity and gene expression profiling of Babesia microti isolates identify polymorphic genes that mediate host-pathogen interactions.</title>
        <authorList>
            <person name="Silva J.C."/>
            <person name="Cornillot E."/>
            <person name="McCracken C."/>
            <person name="Usmani-Brown S."/>
            <person name="Dwivedi A."/>
            <person name="Ifeonu O.O."/>
            <person name="Crabtree J."/>
            <person name="Gotia H.T."/>
            <person name="Virji A.Z."/>
            <person name="Reynes C."/>
            <person name="Colinge J."/>
            <person name="Kumar V."/>
            <person name="Lawres L."/>
            <person name="Pazzi J.E."/>
            <person name="Pablo J.V."/>
            <person name="Hung C."/>
            <person name="Brancato J."/>
            <person name="Kumari P."/>
            <person name="Orvis J."/>
            <person name="Tretina K."/>
            <person name="Chibucos M."/>
            <person name="Ott S."/>
            <person name="Sadzewicz L."/>
            <person name="Sengamalay N."/>
            <person name="Shetty A.C."/>
            <person name="Su Q."/>
            <person name="Tallon L."/>
            <person name="Fraser C.M."/>
            <person name="Frutos R."/>
            <person name="Molina D.M."/>
            <person name="Krause P.J."/>
            <person name="Ben Mamoun C."/>
        </authorList>
    </citation>
    <scope>NUCLEOTIDE SEQUENCE [LARGE SCALE GENOMIC DNA]</scope>
    <source>
        <strain evidence="5 6">RI</strain>
    </source>
</reference>
<dbReference type="InterPro" id="IPR001353">
    <property type="entry name" value="Proteasome_sua/b"/>
</dbReference>
<dbReference type="EMBL" id="FO082872">
    <property type="protein sequence ID" value="CCF73248.1"/>
    <property type="molecule type" value="Genomic_DNA"/>
</dbReference>
<dbReference type="VEuPathDB" id="PiroplasmaDB:BMR1_02g00410"/>
<evidence type="ECO:0000256" key="1">
    <source>
        <dbReference type="ARBA" id="ARBA00022490"/>
    </source>
</evidence>
<dbReference type="GO" id="GO:0005737">
    <property type="term" value="C:cytoplasm"/>
    <property type="evidence" value="ECO:0007669"/>
    <property type="project" value="UniProtKB-SubCell"/>
</dbReference>
<dbReference type="GO" id="GO:0005839">
    <property type="term" value="C:proteasome core complex"/>
    <property type="evidence" value="ECO:0007669"/>
    <property type="project" value="InterPro"/>
</dbReference>
<dbReference type="GeneID" id="24423872"/>
<dbReference type="GO" id="GO:0010498">
    <property type="term" value="P:proteasomal protein catabolic process"/>
    <property type="evidence" value="ECO:0007669"/>
    <property type="project" value="InterPro"/>
</dbReference>
<dbReference type="OrthoDB" id="268428at2759"/>
<gene>
    <name evidence="5" type="ORF">BMR1_02g00410</name>
</gene>
<keyword evidence="3 4" id="KW-0539">Nucleus</keyword>
<dbReference type="CDD" id="cd03758">
    <property type="entry name" value="proteasome_beta_type_2"/>
    <property type="match status" value="1"/>
</dbReference>
<dbReference type="InterPro" id="IPR050115">
    <property type="entry name" value="Proteasome_alpha"/>
</dbReference>
<dbReference type="Gene3D" id="3.60.20.10">
    <property type="entry name" value="Glutamine Phosphoribosylpyrophosphate, subunit 1, domain 1"/>
    <property type="match status" value="1"/>
</dbReference>
<dbReference type="InterPro" id="IPR029055">
    <property type="entry name" value="Ntn_hydrolases_N"/>
</dbReference>
<keyword evidence="1 4" id="KW-0963">Cytoplasm</keyword>
<comment type="similarity">
    <text evidence="4">Belongs to the peptidase T1B family.</text>
</comment>
<dbReference type="Proteomes" id="UP000002899">
    <property type="component" value="Chromosome II"/>
</dbReference>
<dbReference type="AlphaFoldDB" id="I7I8K2"/>
<dbReference type="RefSeq" id="XP_012647857.1">
    <property type="nucleotide sequence ID" value="XM_012792403.1"/>
</dbReference>
<dbReference type="KEGG" id="bmic:BMR1_02g00410"/>
<dbReference type="GO" id="GO:0005634">
    <property type="term" value="C:nucleus"/>
    <property type="evidence" value="ECO:0007669"/>
    <property type="project" value="UniProtKB-SubCell"/>
</dbReference>
<evidence type="ECO:0000256" key="2">
    <source>
        <dbReference type="ARBA" id="ARBA00022942"/>
    </source>
</evidence>
<name>I7I8K2_BABMR</name>
<dbReference type="GO" id="GO:0016787">
    <property type="term" value="F:hydrolase activity"/>
    <property type="evidence" value="ECO:0007669"/>
    <property type="project" value="UniProtKB-KW"/>
</dbReference>
<dbReference type="InterPro" id="IPR016050">
    <property type="entry name" value="Proteasome_bsu_CS"/>
</dbReference>
<accession>I7I8K2</accession>